<dbReference type="GO" id="GO:0016787">
    <property type="term" value="F:hydrolase activity"/>
    <property type="evidence" value="ECO:0007669"/>
    <property type="project" value="UniProtKB-KW"/>
</dbReference>
<dbReference type="InterPro" id="IPR050884">
    <property type="entry name" value="CNP_phosphodiesterase-III"/>
</dbReference>
<dbReference type="STRING" id="459472.SAMN04487975_10856"/>
<dbReference type="eggNOG" id="COG1409">
    <property type="taxonomic scope" value="Bacteria"/>
</dbReference>
<dbReference type="SUPFAM" id="SSF56300">
    <property type="entry name" value="Metallo-dependent phosphatases"/>
    <property type="match status" value="1"/>
</dbReference>
<keyword evidence="2" id="KW-0378">Hydrolase</keyword>
<evidence type="ECO:0000256" key="2">
    <source>
        <dbReference type="ARBA" id="ARBA00022801"/>
    </source>
</evidence>
<dbReference type="PANTHER" id="PTHR42988:SF2">
    <property type="entry name" value="CYCLIC NUCLEOTIDE PHOSPHODIESTERASE CBUA0032-RELATED"/>
    <property type="match status" value="1"/>
</dbReference>
<evidence type="ECO:0000256" key="1">
    <source>
        <dbReference type="ARBA" id="ARBA00022723"/>
    </source>
</evidence>
<dbReference type="Gene3D" id="3.60.21.10">
    <property type="match status" value="1"/>
</dbReference>
<keyword evidence="6" id="KW-1185">Reference proteome</keyword>
<organism evidence="5 6">
    <name type="scientific">Planococcus glaciei</name>
    <dbReference type="NCBI Taxonomy" id="459472"/>
    <lineage>
        <taxon>Bacteria</taxon>
        <taxon>Bacillati</taxon>
        <taxon>Bacillota</taxon>
        <taxon>Bacilli</taxon>
        <taxon>Bacillales</taxon>
        <taxon>Caryophanaceae</taxon>
        <taxon>Planococcus</taxon>
    </lineage>
</organism>
<reference evidence="5 6" key="1">
    <citation type="submission" date="2020-04" db="EMBL/GenBank/DDBJ databases">
        <authorList>
            <person name="Pajer P."/>
            <person name="Broz P."/>
        </authorList>
    </citation>
    <scope>NUCLEOTIDE SEQUENCE [LARGE SCALE GENOMIC DNA]</scope>
    <source>
        <strain evidence="6">NRL-ATB46093</strain>
    </source>
</reference>
<dbReference type="AlphaFoldDB" id="A0A1G8FEC4"/>
<evidence type="ECO:0000313" key="5">
    <source>
        <dbReference type="EMBL" id="QKX52146.1"/>
    </source>
</evidence>
<name>A0A1G8FEC4_9BACL</name>
<dbReference type="EMBL" id="CP051177">
    <property type="protein sequence ID" value="QKX52146.1"/>
    <property type="molecule type" value="Genomic_DNA"/>
</dbReference>
<keyword evidence="1" id="KW-0479">Metal-binding</keyword>
<proteinExistence type="inferred from homology"/>
<gene>
    <name evidence="5" type="ORF">HF394_17060</name>
</gene>
<sequence>MMKIAVIGDLHYPSLKDGCAYIEEDRQAFYEAFLERFFAVPADLYVSIGDLTNFGRMDELEEVYTLIRKHNKPFKHVLGNHDLYAMPREAVLTVTGQERFHMVSTDEAVLGFLDTAREQNYEDWGGTMDAVQQYWLESVIEESEDRPLLLFAHHPVFSTTKDSEKEKRCIHPDVPIWNILKQKQGIGLYINGHNHSNSLAGRGQWNFLQLAAVLDEQAVRVIEVTEAFISIDSVTVDDAKMRSHAQEIGNAIKHFTLKQQSVQKAAYFKYMIPVPVPIEVPPQMKIKM</sequence>
<evidence type="ECO:0000256" key="3">
    <source>
        <dbReference type="ARBA" id="ARBA00023004"/>
    </source>
</evidence>
<protein>
    <submittedName>
        <fullName evidence="5">Metallophosphoesterase</fullName>
    </submittedName>
</protein>
<keyword evidence="3" id="KW-0408">Iron</keyword>
<dbReference type="Proteomes" id="UP000509222">
    <property type="component" value="Chromosome"/>
</dbReference>
<dbReference type="PANTHER" id="PTHR42988">
    <property type="entry name" value="PHOSPHOHYDROLASE"/>
    <property type="match status" value="1"/>
</dbReference>
<dbReference type="GO" id="GO:0046872">
    <property type="term" value="F:metal ion binding"/>
    <property type="evidence" value="ECO:0007669"/>
    <property type="project" value="UniProtKB-KW"/>
</dbReference>
<accession>A0A1G8FEC4</accession>
<dbReference type="InterPro" id="IPR029052">
    <property type="entry name" value="Metallo-depent_PP-like"/>
</dbReference>
<reference evidence="6" key="2">
    <citation type="submission" date="2020-06" db="EMBL/GenBank/DDBJ databases">
        <title>Isolation of Planomicrobium glaciei.</title>
        <authorList>
            <person name="Malisova L."/>
            <person name="Safrankova R."/>
            <person name="Jakubu V."/>
            <person name="Spanelova P."/>
        </authorList>
    </citation>
    <scope>NUCLEOTIDE SEQUENCE [LARGE SCALE GENOMIC DNA]</scope>
    <source>
        <strain evidence="6">NRL-ATB46093</strain>
    </source>
</reference>
<evidence type="ECO:0000313" key="6">
    <source>
        <dbReference type="Proteomes" id="UP000509222"/>
    </source>
</evidence>
<dbReference type="OrthoDB" id="1645838at2"/>
<dbReference type="Pfam" id="PF00149">
    <property type="entry name" value="Metallophos"/>
    <property type="match status" value="1"/>
</dbReference>
<comment type="similarity">
    <text evidence="4">Belongs to the cyclic nucleotide phosphodiesterase class-III family.</text>
</comment>
<dbReference type="InterPro" id="IPR004843">
    <property type="entry name" value="Calcineurin-like_PHP"/>
</dbReference>
<evidence type="ECO:0000256" key="4">
    <source>
        <dbReference type="ARBA" id="ARBA00025742"/>
    </source>
</evidence>